<reference evidence="1" key="1">
    <citation type="submission" date="2021-05" db="EMBL/GenBank/DDBJ databases">
        <authorList>
            <person name="Scholz U."/>
            <person name="Mascher M."/>
            <person name="Fiebig A."/>
        </authorList>
    </citation>
    <scope>NUCLEOTIDE SEQUENCE [LARGE SCALE GENOMIC DNA]</scope>
</reference>
<dbReference type="EnsemblPlants" id="AVESA.00010b.r2.4DG0779080.1">
    <property type="protein sequence ID" value="AVESA.00010b.r2.4DG0779080.1.CDS"/>
    <property type="gene ID" value="AVESA.00010b.r2.4DG0779080"/>
</dbReference>
<organism evidence="1 2">
    <name type="scientific">Avena sativa</name>
    <name type="common">Oat</name>
    <dbReference type="NCBI Taxonomy" id="4498"/>
    <lineage>
        <taxon>Eukaryota</taxon>
        <taxon>Viridiplantae</taxon>
        <taxon>Streptophyta</taxon>
        <taxon>Embryophyta</taxon>
        <taxon>Tracheophyta</taxon>
        <taxon>Spermatophyta</taxon>
        <taxon>Magnoliopsida</taxon>
        <taxon>Liliopsida</taxon>
        <taxon>Poales</taxon>
        <taxon>Poaceae</taxon>
        <taxon>BOP clade</taxon>
        <taxon>Pooideae</taxon>
        <taxon>Poodae</taxon>
        <taxon>Poeae</taxon>
        <taxon>Poeae Chloroplast Group 1 (Aveneae type)</taxon>
        <taxon>Aveninae</taxon>
        <taxon>Avena</taxon>
    </lineage>
</organism>
<protein>
    <submittedName>
        <fullName evidence="1">Uncharacterized protein</fullName>
    </submittedName>
</protein>
<accession>A0ACD5X9Z1</accession>
<keyword evidence="2" id="KW-1185">Reference proteome</keyword>
<evidence type="ECO:0000313" key="1">
    <source>
        <dbReference type="EnsemblPlants" id="AVESA.00010b.r2.4DG0779080.1.CDS"/>
    </source>
</evidence>
<evidence type="ECO:0000313" key="2">
    <source>
        <dbReference type="Proteomes" id="UP001732700"/>
    </source>
</evidence>
<reference evidence="1" key="2">
    <citation type="submission" date="2025-09" db="UniProtKB">
        <authorList>
            <consortium name="EnsemblPlants"/>
        </authorList>
    </citation>
    <scope>IDENTIFICATION</scope>
</reference>
<name>A0ACD5X9Z1_AVESA</name>
<proteinExistence type="predicted"/>
<sequence>MPRPKRLTEGKKKAETRPDGPRDPHLGSKGRSITHSFQVQRPNNSSSSGGVKGIISSMAAAASPSPSPAPAPRAAAGRPHPTYTKMVTHALSELGGSSARPAIAEYILGRYSGLPARHDDLLSAHLRRLVAEGVLRTNGADSPFSYIFDPPPPSEEKRRPGSGRPRKDSDASTPLHLHVPVPVVEGEKRGRGRPRKNPQDKAAPSVLPAKRKPPGVDDPSVTKRGPATQEAAPIQATTKAQPIRDAVGGEVARVFQNGVQFGGMGIKRGRGRPRKEKPPEAAAAAMSPQLGNAASSAGIESLRKEKPSEEAQPPTAGSVAALTMMGVKRGRGRPRKEKPSEAAAAISPTAGSVAMVSRGFKRGCGRPSMQKPSAAPHENGVSVFMTGVGTPRMDKPAAAISAETSMEELAAVAAAMYAETGGDAMALAGIQAGRGQPGIKELAAAAVAAMSAEGIKKRGRPKKEKPAVQAGVKRSRGRPRKDRCITALVEAAAEELFRDMMTEVANTGREEEDKMQTEGGVAPCGRNETRAAAMSAEGGDAASMGNGGTPRMEDLSAAARSGDAMSTGVKRGRGRPRKNPAPAPAMMSAETGDAMSTGIKRSRGRPRKNPATSTAAALSAAEAGDAVSMGIIKRSRGRPRKNPGAAMPAATVVKRGRGRPRKEKPTPAAAEGKRSKDDQASAGDMKEEARIADAEPGSCGFGGGTRWELVDCFNLLRFFL</sequence>
<dbReference type="Proteomes" id="UP001732700">
    <property type="component" value="Chromosome 4D"/>
</dbReference>